<evidence type="ECO:0000313" key="2">
    <source>
        <dbReference type="EMBL" id="KKQ92951.1"/>
    </source>
</evidence>
<dbReference type="AlphaFoldDB" id="A0A0G0PUE7"/>
<accession>A0A0G0PUE7</accession>
<keyword evidence="1" id="KW-1133">Transmembrane helix</keyword>
<dbReference type="Proteomes" id="UP000034706">
    <property type="component" value="Unassembled WGS sequence"/>
</dbReference>
<evidence type="ECO:0000256" key="1">
    <source>
        <dbReference type="SAM" id="Phobius"/>
    </source>
</evidence>
<keyword evidence="1" id="KW-0472">Membrane</keyword>
<reference evidence="2" key="1">
    <citation type="journal article" date="2015" name="Nature">
        <title>rRNA introns, odd ribosomes, and small enigmatic genomes across a large radiation of phyla.</title>
        <authorList>
            <person name="Brown C.T."/>
            <person name="Hug L.A."/>
            <person name="Thomas B.C."/>
            <person name="Sharon I."/>
            <person name="Castelle C.J."/>
            <person name="Singh A."/>
            <person name="Wilkins M.J."/>
            <person name="Williams K.H."/>
            <person name="Banfield J.F."/>
        </authorList>
    </citation>
    <scope>NUCLEOTIDE SEQUENCE [LARGE SCALE GENOMIC DNA]</scope>
</reference>
<gene>
    <name evidence="2" type="ORF">UT16_C0001G0017</name>
</gene>
<sequence>MTAFYIVISIAIITAIITIITFNRYASKNPEDEDKKH</sequence>
<name>A0A0G0PUE7_9BACT</name>
<comment type="caution">
    <text evidence="2">The sequence shown here is derived from an EMBL/GenBank/DDBJ whole genome shotgun (WGS) entry which is preliminary data.</text>
</comment>
<dbReference type="EMBL" id="LBVT01000001">
    <property type="protein sequence ID" value="KKQ92951.1"/>
    <property type="molecule type" value="Genomic_DNA"/>
</dbReference>
<feature type="transmembrane region" description="Helical" evidence="1">
    <location>
        <begin position="6"/>
        <end position="26"/>
    </location>
</feature>
<evidence type="ECO:0000313" key="3">
    <source>
        <dbReference type="Proteomes" id="UP000034706"/>
    </source>
</evidence>
<organism evidence="2 3">
    <name type="scientific">Candidatus Azambacteria bacterium GW2011_GWA2_39_10</name>
    <dbReference type="NCBI Taxonomy" id="1618611"/>
    <lineage>
        <taxon>Bacteria</taxon>
        <taxon>Candidatus Azamiibacteriota</taxon>
    </lineage>
</organism>
<keyword evidence="1" id="KW-0812">Transmembrane</keyword>
<proteinExistence type="predicted"/>
<protein>
    <submittedName>
        <fullName evidence="2">Uncharacterized protein</fullName>
    </submittedName>
</protein>